<organism evidence="1 2">
    <name type="scientific">Aquarana catesbeiana</name>
    <name type="common">American bullfrog</name>
    <name type="synonym">Rana catesbeiana</name>
    <dbReference type="NCBI Taxonomy" id="8400"/>
    <lineage>
        <taxon>Eukaryota</taxon>
        <taxon>Metazoa</taxon>
        <taxon>Chordata</taxon>
        <taxon>Craniata</taxon>
        <taxon>Vertebrata</taxon>
        <taxon>Euteleostomi</taxon>
        <taxon>Amphibia</taxon>
        <taxon>Batrachia</taxon>
        <taxon>Anura</taxon>
        <taxon>Neobatrachia</taxon>
        <taxon>Ranoidea</taxon>
        <taxon>Ranidae</taxon>
        <taxon>Aquarana</taxon>
    </lineage>
</organism>
<dbReference type="AlphaFoldDB" id="A0A2G9SHA8"/>
<dbReference type="OrthoDB" id="1191041at2759"/>
<name>A0A2G9SHA8_AQUCT</name>
<protein>
    <submittedName>
        <fullName evidence="1">Uncharacterized protein</fullName>
    </submittedName>
</protein>
<gene>
    <name evidence="1" type="ORF">AB205_0209510</name>
</gene>
<dbReference type="EMBL" id="KV924762">
    <property type="protein sequence ID" value="PIO39530.1"/>
    <property type="molecule type" value="Genomic_DNA"/>
</dbReference>
<reference evidence="2" key="1">
    <citation type="journal article" date="2017" name="Nat. Commun.">
        <title>The North American bullfrog draft genome provides insight into hormonal regulation of long noncoding RNA.</title>
        <authorList>
            <person name="Hammond S.A."/>
            <person name="Warren R.L."/>
            <person name="Vandervalk B.P."/>
            <person name="Kucuk E."/>
            <person name="Khan H."/>
            <person name="Gibb E.A."/>
            <person name="Pandoh P."/>
            <person name="Kirk H."/>
            <person name="Zhao Y."/>
            <person name="Jones M."/>
            <person name="Mungall A.J."/>
            <person name="Coope R."/>
            <person name="Pleasance S."/>
            <person name="Moore R.A."/>
            <person name="Holt R.A."/>
            <person name="Round J.M."/>
            <person name="Ohora S."/>
            <person name="Walle B.V."/>
            <person name="Veldhoen N."/>
            <person name="Helbing C.C."/>
            <person name="Birol I."/>
        </authorList>
    </citation>
    <scope>NUCLEOTIDE SEQUENCE [LARGE SCALE GENOMIC DNA]</scope>
</reference>
<dbReference type="Proteomes" id="UP000228934">
    <property type="component" value="Unassembled WGS sequence"/>
</dbReference>
<evidence type="ECO:0000313" key="1">
    <source>
        <dbReference type="EMBL" id="PIO39530.1"/>
    </source>
</evidence>
<sequence length="61" mass="6864">MVLYLPHPPSKPVNGCRKYPLHIPVKWRLCGAEKKVSAKICLGSVHTGLKKHCSFIVYCKC</sequence>
<proteinExistence type="predicted"/>
<evidence type="ECO:0000313" key="2">
    <source>
        <dbReference type="Proteomes" id="UP000228934"/>
    </source>
</evidence>
<accession>A0A2G9SHA8</accession>
<keyword evidence="2" id="KW-1185">Reference proteome</keyword>